<feature type="transmembrane region" description="Helical" evidence="1">
    <location>
        <begin position="78"/>
        <end position="98"/>
    </location>
</feature>
<keyword evidence="1" id="KW-0812">Transmembrane</keyword>
<evidence type="ECO:0000256" key="1">
    <source>
        <dbReference type="SAM" id="Phobius"/>
    </source>
</evidence>
<dbReference type="WBParaSite" id="Hba_04125">
    <property type="protein sequence ID" value="Hba_04125"/>
    <property type="gene ID" value="Hba_04125"/>
</dbReference>
<dbReference type="Proteomes" id="UP000095283">
    <property type="component" value="Unplaced"/>
</dbReference>
<evidence type="ECO:0000313" key="2">
    <source>
        <dbReference type="Proteomes" id="UP000095283"/>
    </source>
</evidence>
<sequence>MLTYYTSFSHCLSYLPYKNIFVTTNSFEHCSLRAMIYLREIIEPLGHNNHYYSIGLIIYTMSCFARSCYPIFSFVSVFLNLLVTYVHLYITICAFGSLKIALQHTNYGLEEICHRLMGNGSSPNVLFVINLIKTLLISHLKNTSGDLMVIENHVDGSLKETSMPVKSSLPYLFNRADILINQEFSQCLLDYVIETNSSFKSIESPSFIKMIGKINKKVKVPSVERFVNSIIADMKDQPTCKSFIPPLKIF</sequence>
<keyword evidence="1" id="KW-0472">Membrane</keyword>
<evidence type="ECO:0000313" key="3">
    <source>
        <dbReference type="WBParaSite" id="Hba_04125"/>
    </source>
</evidence>
<organism evidence="2 3">
    <name type="scientific">Heterorhabditis bacteriophora</name>
    <name type="common">Entomopathogenic nematode worm</name>
    <dbReference type="NCBI Taxonomy" id="37862"/>
    <lineage>
        <taxon>Eukaryota</taxon>
        <taxon>Metazoa</taxon>
        <taxon>Ecdysozoa</taxon>
        <taxon>Nematoda</taxon>
        <taxon>Chromadorea</taxon>
        <taxon>Rhabditida</taxon>
        <taxon>Rhabditina</taxon>
        <taxon>Rhabditomorpha</taxon>
        <taxon>Strongyloidea</taxon>
        <taxon>Heterorhabditidae</taxon>
        <taxon>Heterorhabditis</taxon>
    </lineage>
</organism>
<keyword evidence="1" id="KW-1133">Transmembrane helix</keyword>
<dbReference type="AlphaFoldDB" id="A0A1I7WGL0"/>
<name>A0A1I7WGL0_HETBA</name>
<reference evidence="3" key="1">
    <citation type="submission" date="2016-11" db="UniProtKB">
        <authorList>
            <consortium name="WormBaseParasite"/>
        </authorList>
    </citation>
    <scope>IDENTIFICATION</scope>
</reference>
<keyword evidence="2" id="KW-1185">Reference proteome</keyword>
<proteinExistence type="predicted"/>
<accession>A0A1I7WGL0</accession>
<protein>
    <submittedName>
        <fullName evidence="3">Mediator complex subunit 23</fullName>
    </submittedName>
</protein>